<dbReference type="SUPFAM" id="SSF52091">
    <property type="entry name" value="SpoIIaa-like"/>
    <property type="match status" value="1"/>
</dbReference>
<evidence type="ECO:0000259" key="1">
    <source>
        <dbReference type="PROSITE" id="PS50801"/>
    </source>
</evidence>
<name>A0A5C4QYU6_9ACTN</name>
<dbReference type="InterPro" id="IPR036513">
    <property type="entry name" value="STAS_dom_sf"/>
</dbReference>
<dbReference type="PANTHER" id="PTHR33495">
    <property type="entry name" value="ANTI-SIGMA FACTOR ANTAGONIST TM_1081-RELATED-RELATED"/>
    <property type="match status" value="1"/>
</dbReference>
<comment type="caution">
    <text evidence="2">The sequence shown here is derived from an EMBL/GenBank/DDBJ whole genome shotgun (WGS) entry which is preliminary data.</text>
</comment>
<dbReference type="RefSeq" id="WP_139582644.1">
    <property type="nucleotide sequence ID" value="NZ_VDFY01000080.1"/>
</dbReference>
<reference evidence="2 3" key="1">
    <citation type="submission" date="2019-06" db="EMBL/GenBank/DDBJ databases">
        <title>Micromonospora ordensis sp. nov., isolated from deep marine sediment.</title>
        <authorList>
            <person name="Veyisoglu A."/>
            <person name="Carro L."/>
            <person name="Klenk H.-P."/>
            <person name="Sahin N."/>
        </authorList>
    </citation>
    <scope>NUCLEOTIDE SEQUENCE [LARGE SCALE GENOMIC DNA]</scope>
    <source>
        <strain evidence="2 3">S2509</strain>
    </source>
</reference>
<dbReference type="GO" id="GO:0043856">
    <property type="term" value="F:anti-sigma factor antagonist activity"/>
    <property type="evidence" value="ECO:0007669"/>
    <property type="project" value="TreeGrafter"/>
</dbReference>
<dbReference type="InterPro" id="IPR002645">
    <property type="entry name" value="STAS_dom"/>
</dbReference>
<dbReference type="Proteomes" id="UP000306145">
    <property type="component" value="Unassembled WGS sequence"/>
</dbReference>
<feature type="domain" description="STAS" evidence="1">
    <location>
        <begin position="7"/>
        <end position="114"/>
    </location>
</feature>
<accession>A0A5C4QYU6</accession>
<gene>
    <name evidence="2" type="ORF">FHG89_03245</name>
</gene>
<dbReference type="AlphaFoldDB" id="A0A5C4QYU6"/>
<dbReference type="InterPro" id="IPR058548">
    <property type="entry name" value="MlaB-like_STAS"/>
</dbReference>
<dbReference type="EMBL" id="VDFY01000080">
    <property type="protein sequence ID" value="TNH31271.1"/>
    <property type="molecule type" value="Genomic_DNA"/>
</dbReference>
<keyword evidence="3" id="KW-1185">Reference proteome</keyword>
<protein>
    <submittedName>
        <fullName evidence="2">STAS domain-containing protein</fullName>
    </submittedName>
</protein>
<evidence type="ECO:0000313" key="2">
    <source>
        <dbReference type="EMBL" id="TNH31271.1"/>
    </source>
</evidence>
<dbReference type="OrthoDB" id="4249752at2"/>
<dbReference type="Pfam" id="PF13466">
    <property type="entry name" value="STAS_2"/>
    <property type="match status" value="1"/>
</dbReference>
<dbReference type="CDD" id="cd07043">
    <property type="entry name" value="STAS_anti-anti-sigma_factors"/>
    <property type="match status" value="1"/>
</dbReference>
<organism evidence="2 3">
    <name type="scientific">Micromonospora orduensis</name>
    <dbReference type="NCBI Taxonomy" id="1420891"/>
    <lineage>
        <taxon>Bacteria</taxon>
        <taxon>Bacillati</taxon>
        <taxon>Actinomycetota</taxon>
        <taxon>Actinomycetes</taxon>
        <taxon>Micromonosporales</taxon>
        <taxon>Micromonosporaceae</taxon>
        <taxon>Micromonospora</taxon>
    </lineage>
</organism>
<proteinExistence type="predicted"/>
<evidence type="ECO:0000313" key="3">
    <source>
        <dbReference type="Proteomes" id="UP000306145"/>
    </source>
</evidence>
<dbReference type="Gene3D" id="3.30.750.24">
    <property type="entry name" value="STAS domain"/>
    <property type="match status" value="1"/>
</dbReference>
<sequence length="114" mass="12112">MPDQLLTIEVARPDAGHVQLRLTGELDYDTAPELIAAAAQLSDTGDQLLLIDLTRVSLCDSSGLSALLVVHRAAGAIRLTGVSPQLRQMLDRTGLTELLTVDHVATDADLRSIG</sequence>
<dbReference type="PROSITE" id="PS50801">
    <property type="entry name" value="STAS"/>
    <property type="match status" value="1"/>
</dbReference>